<dbReference type="PANTHER" id="PTHR21064:SF6">
    <property type="entry name" value="AMINOGLYCOSIDE PHOSPHOTRANSFERASE DOMAIN-CONTAINING PROTEIN"/>
    <property type="match status" value="1"/>
</dbReference>
<dbReference type="PANTHER" id="PTHR21064">
    <property type="entry name" value="AMINOGLYCOSIDE PHOSPHOTRANSFERASE DOMAIN-CONTAINING PROTEIN-RELATED"/>
    <property type="match status" value="1"/>
</dbReference>
<evidence type="ECO:0000259" key="2">
    <source>
        <dbReference type="Pfam" id="PF01636"/>
    </source>
</evidence>
<evidence type="ECO:0000313" key="4">
    <source>
        <dbReference type="Proteomes" id="UP001208017"/>
    </source>
</evidence>
<proteinExistence type="inferred from homology"/>
<protein>
    <submittedName>
        <fullName evidence="3">Phosphotransferase</fullName>
    </submittedName>
</protein>
<sequence>MNRQIQDLFEDSVLTEAARRYGVAAAALKSLGGFESFVYEYEKAGRLYILKITHTSRRSPDYILGELDWLNHLADRGVSAARAVPSQAGRLVEQIPAKDGASHWLAISYVKAPGHLIGADDWHDDTFRKWGKQVGKMHALTQQYQVPDPKFKRIEWDESEEYDLDLYLPESEVLFKEKAARVMVRAEALPRESDGYGLVHFDVHHGNFHIQNGEIMLFDFDDCQYSYFMYDIAICLYNTLWFPKVPVADRTAFACRYLEAFMCGYEEENHLDLKWFAHLHDFLRLRHIDLYSVFHRSWDLNNLEPWQADVMARIKREIEEELPVMGIDFAKLIE</sequence>
<dbReference type="InterPro" id="IPR011009">
    <property type="entry name" value="Kinase-like_dom_sf"/>
</dbReference>
<evidence type="ECO:0000313" key="3">
    <source>
        <dbReference type="EMBL" id="MCX7572354.1"/>
    </source>
</evidence>
<dbReference type="Proteomes" id="UP001208017">
    <property type="component" value="Unassembled WGS sequence"/>
</dbReference>
<dbReference type="InterPro" id="IPR002575">
    <property type="entry name" value="Aminoglycoside_PTrfase"/>
</dbReference>
<feature type="domain" description="Aminoglycoside phosphotransferase" evidence="2">
    <location>
        <begin position="32"/>
        <end position="255"/>
    </location>
</feature>
<dbReference type="Pfam" id="PF01636">
    <property type="entry name" value="APH"/>
    <property type="match status" value="1"/>
</dbReference>
<accession>A0ABT3X625</accession>
<dbReference type="SUPFAM" id="SSF56112">
    <property type="entry name" value="Protein kinase-like (PK-like)"/>
    <property type="match status" value="1"/>
</dbReference>
<reference evidence="3 4" key="1">
    <citation type="submission" date="2022-11" db="EMBL/GenBank/DDBJ databases">
        <title>Study of microbial diversity in lake waters.</title>
        <authorList>
            <person name="Zhang J."/>
        </authorList>
    </citation>
    <scope>NUCLEOTIDE SEQUENCE [LARGE SCALE GENOMIC DNA]</scope>
    <source>
        <strain evidence="3 4">DT12</strain>
    </source>
</reference>
<dbReference type="InterPro" id="IPR050249">
    <property type="entry name" value="Pseudomonas-type_ThrB"/>
</dbReference>
<dbReference type="RefSeq" id="WP_267153603.1">
    <property type="nucleotide sequence ID" value="NZ_JAPMLT010000019.1"/>
</dbReference>
<keyword evidence="4" id="KW-1185">Reference proteome</keyword>
<dbReference type="Gene3D" id="3.90.1200.10">
    <property type="match status" value="1"/>
</dbReference>
<evidence type="ECO:0000256" key="1">
    <source>
        <dbReference type="ARBA" id="ARBA00038240"/>
    </source>
</evidence>
<gene>
    <name evidence="3" type="ORF">OS242_20815</name>
</gene>
<name>A0ABT3X625_9BACL</name>
<comment type="similarity">
    <text evidence="1">Belongs to the pseudomonas-type ThrB family.</text>
</comment>
<organism evidence="3 4">
    <name type="scientific">Tumebacillus lacus</name>
    <dbReference type="NCBI Taxonomy" id="2995335"/>
    <lineage>
        <taxon>Bacteria</taxon>
        <taxon>Bacillati</taxon>
        <taxon>Bacillota</taxon>
        <taxon>Bacilli</taxon>
        <taxon>Bacillales</taxon>
        <taxon>Alicyclobacillaceae</taxon>
        <taxon>Tumebacillus</taxon>
    </lineage>
</organism>
<dbReference type="EMBL" id="JAPMLT010000019">
    <property type="protein sequence ID" value="MCX7572354.1"/>
    <property type="molecule type" value="Genomic_DNA"/>
</dbReference>
<comment type="caution">
    <text evidence="3">The sequence shown here is derived from an EMBL/GenBank/DDBJ whole genome shotgun (WGS) entry which is preliminary data.</text>
</comment>